<keyword evidence="4" id="KW-0319">Glycerol metabolism</keyword>
<dbReference type="InterPro" id="IPR017946">
    <property type="entry name" value="PLC-like_Pdiesterase_TIM-brl"/>
</dbReference>
<organism evidence="8 9">
    <name type="scientific">Nostocoides jenkinsii Ben 74</name>
    <dbReference type="NCBI Taxonomy" id="1193518"/>
    <lineage>
        <taxon>Bacteria</taxon>
        <taxon>Bacillati</taxon>
        <taxon>Actinomycetota</taxon>
        <taxon>Actinomycetes</taxon>
        <taxon>Micrococcales</taxon>
        <taxon>Intrasporangiaceae</taxon>
        <taxon>Nostocoides</taxon>
    </lineage>
</organism>
<evidence type="ECO:0000256" key="3">
    <source>
        <dbReference type="ARBA" id="ARBA00022729"/>
    </source>
</evidence>
<keyword evidence="5" id="KW-0378">Hydrolase</keyword>
<dbReference type="STRING" id="1193518.BN13_1030009"/>
<dbReference type="PANTHER" id="PTHR43620">
    <property type="entry name" value="GLYCEROPHOSPHORYL DIESTER PHOSPHODIESTERASE"/>
    <property type="match status" value="1"/>
</dbReference>
<dbReference type="GO" id="GO:0006071">
    <property type="term" value="P:glycerol metabolic process"/>
    <property type="evidence" value="ECO:0007669"/>
    <property type="project" value="UniProtKB-KW"/>
</dbReference>
<comment type="catalytic activity">
    <reaction evidence="6">
        <text>a sn-glycero-3-phosphodiester + H2O = an alcohol + sn-glycerol 3-phosphate + H(+)</text>
        <dbReference type="Rhea" id="RHEA:12969"/>
        <dbReference type="ChEBI" id="CHEBI:15377"/>
        <dbReference type="ChEBI" id="CHEBI:15378"/>
        <dbReference type="ChEBI" id="CHEBI:30879"/>
        <dbReference type="ChEBI" id="CHEBI:57597"/>
        <dbReference type="ChEBI" id="CHEBI:83408"/>
        <dbReference type="EC" id="3.1.4.46"/>
    </reaction>
</comment>
<dbReference type="Proteomes" id="UP000035720">
    <property type="component" value="Unassembled WGS sequence"/>
</dbReference>
<keyword evidence="9" id="KW-1185">Reference proteome</keyword>
<dbReference type="PROSITE" id="PS51704">
    <property type="entry name" value="GP_PDE"/>
    <property type="match status" value="1"/>
</dbReference>
<dbReference type="InterPro" id="IPR030395">
    <property type="entry name" value="GP_PDE_dom"/>
</dbReference>
<evidence type="ECO:0000256" key="1">
    <source>
        <dbReference type="ARBA" id="ARBA00007277"/>
    </source>
</evidence>
<dbReference type="Pfam" id="PF03009">
    <property type="entry name" value="GDPD"/>
    <property type="match status" value="1"/>
</dbReference>
<dbReference type="GO" id="GO:0042597">
    <property type="term" value="C:periplasmic space"/>
    <property type="evidence" value="ECO:0007669"/>
    <property type="project" value="TreeGrafter"/>
</dbReference>
<evidence type="ECO:0000256" key="5">
    <source>
        <dbReference type="ARBA" id="ARBA00022801"/>
    </source>
</evidence>
<dbReference type="GO" id="GO:0008889">
    <property type="term" value="F:glycerophosphodiester phosphodiesterase activity"/>
    <property type="evidence" value="ECO:0007669"/>
    <property type="project" value="UniProtKB-EC"/>
</dbReference>
<sequence>MTRPTIVAHRGASGYLPEHTLAAYELGIRQGADAFEIDVVPTRDGVLIARHENDLSGSTDIAQHAAFADRRTTKTVNGHEITGWFSEDFTTEEIKELRCVEPLPGRRSAAHDGQYAVPTLREVLDLRASLSVELDRPVGLKLEVKTPEYFTSCRLPIEDLLIPELTRAGVKEAGSPVEVMTFELHHLRMLRTLSVHAGMVFLVEEDLDLPVPGEGGATYGDLLTPGGLARVHDTATAIGPGRAVLFPPSDSGALGEPSRLFDRAHEIGLRVDCWTFRAENHYLPTDFRVGQHPATLGDMAGLVAAYVGAGLDTVITDHPDRAGHPPRT</sequence>
<name>A0A077M9T7_9MICO</name>
<dbReference type="RefSeq" id="WP_048547925.1">
    <property type="nucleotide sequence ID" value="NZ_HF571038.1"/>
</dbReference>
<dbReference type="SUPFAM" id="SSF51695">
    <property type="entry name" value="PLC-like phosphodiesterases"/>
    <property type="match status" value="1"/>
</dbReference>
<proteinExistence type="inferred from homology"/>
<dbReference type="AlphaFoldDB" id="A0A077M9T7"/>
<dbReference type="PANTHER" id="PTHR43620:SF7">
    <property type="entry name" value="GLYCEROPHOSPHODIESTER PHOSPHODIESTERASE GDPD5-RELATED"/>
    <property type="match status" value="1"/>
</dbReference>
<dbReference type="EMBL" id="CAJC01000006">
    <property type="protein sequence ID" value="CCI51453.1"/>
    <property type="molecule type" value="Genomic_DNA"/>
</dbReference>
<evidence type="ECO:0000256" key="4">
    <source>
        <dbReference type="ARBA" id="ARBA00022798"/>
    </source>
</evidence>
<dbReference type="Gene3D" id="3.20.20.190">
    <property type="entry name" value="Phosphatidylinositol (PI) phosphodiesterase"/>
    <property type="match status" value="1"/>
</dbReference>
<comment type="caution">
    <text evidence="8">The sequence shown here is derived from an EMBL/GenBank/DDBJ whole genome shotgun (WGS) entry which is preliminary data.</text>
</comment>
<comment type="similarity">
    <text evidence="1">Belongs to the glycerophosphoryl diester phosphodiesterase family.</text>
</comment>
<dbReference type="GO" id="GO:0006629">
    <property type="term" value="P:lipid metabolic process"/>
    <property type="evidence" value="ECO:0007669"/>
    <property type="project" value="InterPro"/>
</dbReference>
<dbReference type="OrthoDB" id="9758957at2"/>
<evidence type="ECO:0000256" key="2">
    <source>
        <dbReference type="ARBA" id="ARBA00012247"/>
    </source>
</evidence>
<evidence type="ECO:0000313" key="9">
    <source>
        <dbReference type="Proteomes" id="UP000035720"/>
    </source>
</evidence>
<feature type="domain" description="GP-PDE" evidence="7">
    <location>
        <begin position="4"/>
        <end position="326"/>
    </location>
</feature>
<evidence type="ECO:0000256" key="6">
    <source>
        <dbReference type="ARBA" id="ARBA00047512"/>
    </source>
</evidence>
<gene>
    <name evidence="8" type="ORF">BN13_1030009</name>
</gene>
<dbReference type="EC" id="3.1.4.46" evidence="2"/>
<evidence type="ECO:0000259" key="7">
    <source>
        <dbReference type="PROSITE" id="PS51704"/>
    </source>
</evidence>
<evidence type="ECO:0000313" key="8">
    <source>
        <dbReference type="EMBL" id="CCI51453.1"/>
    </source>
</evidence>
<reference evidence="8 9" key="1">
    <citation type="journal article" date="2013" name="ISME J.">
        <title>A metabolic model for members of the genus Tetrasphaera involved in enhanced biological phosphorus removal.</title>
        <authorList>
            <person name="Kristiansen R."/>
            <person name="Nguyen H.T.T."/>
            <person name="Saunders A.M."/>
            <person name="Nielsen J.L."/>
            <person name="Wimmer R."/>
            <person name="Le V.Q."/>
            <person name="McIlroy S.J."/>
            <person name="Petrovski S."/>
            <person name="Seviour R.J."/>
            <person name="Calteau A."/>
            <person name="Nielsen K.L."/>
            <person name="Nielsen P.H."/>
        </authorList>
    </citation>
    <scope>NUCLEOTIDE SEQUENCE [LARGE SCALE GENOMIC DNA]</scope>
    <source>
        <strain evidence="8 9">Ben 74</strain>
    </source>
</reference>
<accession>A0A077M9T7</accession>
<protein>
    <recommendedName>
        <fullName evidence="2">glycerophosphodiester phosphodiesterase</fullName>
        <ecNumber evidence="2">3.1.4.46</ecNumber>
    </recommendedName>
</protein>
<keyword evidence="3" id="KW-0732">Signal</keyword>